<keyword evidence="4" id="KW-1185">Reference proteome</keyword>
<dbReference type="GO" id="GO:0016887">
    <property type="term" value="F:ATP hydrolysis activity"/>
    <property type="evidence" value="ECO:0007669"/>
    <property type="project" value="InterPro"/>
</dbReference>
<dbReference type="RefSeq" id="XP_004831798.1">
    <property type="nucleotide sequence ID" value="XM_004831741.1"/>
</dbReference>
<dbReference type="NCBIfam" id="TIGR00345">
    <property type="entry name" value="GET3_arsA_TRC40"/>
    <property type="match status" value="1"/>
</dbReference>
<dbReference type="Proteomes" id="UP000031512">
    <property type="component" value="Unassembled WGS sequence"/>
</dbReference>
<dbReference type="KEGG" id="beq:BEWA_048130"/>
<dbReference type="SUPFAM" id="SSF52540">
    <property type="entry name" value="P-loop containing nucleoside triphosphate hydrolases"/>
    <property type="match status" value="1"/>
</dbReference>
<dbReference type="GeneID" id="15804187"/>
<organism evidence="3 4">
    <name type="scientific">Theileria equi strain WA</name>
    <dbReference type="NCBI Taxonomy" id="1537102"/>
    <lineage>
        <taxon>Eukaryota</taxon>
        <taxon>Sar</taxon>
        <taxon>Alveolata</taxon>
        <taxon>Apicomplexa</taxon>
        <taxon>Aconoidasida</taxon>
        <taxon>Piroplasmida</taxon>
        <taxon>Theileriidae</taxon>
        <taxon>Theileria</taxon>
    </lineage>
</organism>
<dbReference type="GO" id="GO:0043529">
    <property type="term" value="C:GET complex"/>
    <property type="evidence" value="ECO:0007669"/>
    <property type="project" value="TreeGrafter"/>
</dbReference>
<comment type="caution">
    <text evidence="3">The sequence shown here is derived from an EMBL/GenBank/DDBJ whole genome shotgun (WGS) entry which is preliminary data.</text>
</comment>
<evidence type="ECO:0000313" key="4">
    <source>
        <dbReference type="Proteomes" id="UP000031512"/>
    </source>
</evidence>
<dbReference type="STRING" id="1537102.L1LAK4"/>
<dbReference type="InterPro" id="IPR027417">
    <property type="entry name" value="P-loop_NTPase"/>
</dbReference>
<name>L1LAK4_THEEQ</name>
<dbReference type="Pfam" id="PF02374">
    <property type="entry name" value="ArsA_ATPase"/>
    <property type="match status" value="2"/>
</dbReference>
<dbReference type="OrthoDB" id="1770at2759"/>
<feature type="domain" description="ArsA/GET3 Anion-transporting ATPase-like" evidence="2">
    <location>
        <begin position="206"/>
        <end position="261"/>
    </location>
</feature>
<accession>L1LAK4</accession>
<comment type="similarity">
    <text evidence="1">Belongs to the arsA ATPase family.</text>
</comment>
<dbReference type="VEuPathDB" id="PiroplasmaDB:BEWA_048130"/>
<evidence type="ECO:0000313" key="3">
    <source>
        <dbReference type="EMBL" id="EKX72346.1"/>
    </source>
</evidence>
<dbReference type="Gene3D" id="3.40.50.300">
    <property type="entry name" value="P-loop containing nucleotide triphosphate hydrolases"/>
    <property type="match status" value="1"/>
</dbReference>
<dbReference type="GO" id="GO:0005524">
    <property type="term" value="F:ATP binding"/>
    <property type="evidence" value="ECO:0007669"/>
    <property type="project" value="InterPro"/>
</dbReference>
<reference evidence="3 4" key="1">
    <citation type="journal article" date="2012" name="BMC Genomics">
        <title>Comparative genomic analysis and phylogenetic position of Theileria equi.</title>
        <authorList>
            <person name="Kappmeyer L.S."/>
            <person name="Thiagarajan M."/>
            <person name="Herndon D.R."/>
            <person name="Ramsay J.D."/>
            <person name="Caler E."/>
            <person name="Djikeng A."/>
            <person name="Gillespie J.J."/>
            <person name="Lau A.O."/>
            <person name="Roalson E.H."/>
            <person name="Silva J.C."/>
            <person name="Silva M.G."/>
            <person name="Suarez C.E."/>
            <person name="Ueti M.W."/>
            <person name="Nene V.M."/>
            <person name="Mealey R.H."/>
            <person name="Knowles D.P."/>
            <person name="Brayton K.A."/>
        </authorList>
    </citation>
    <scope>NUCLEOTIDE SEQUENCE [LARGE SCALE GENOMIC DNA]</scope>
    <source>
        <strain evidence="3 4">WA</strain>
    </source>
</reference>
<dbReference type="EMBL" id="ACOU01000007">
    <property type="protein sequence ID" value="EKX72346.1"/>
    <property type="molecule type" value="Genomic_DNA"/>
</dbReference>
<dbReference type="InterPro" id="IPR025723">
    <property type="entry name" value="ArsA/GET3_ATPase-like"/>
</dbReference>
<keyword evidence="3" id="KW-0378">Hydrolase</keyword>
<evidence type="ECO:0000259" key="2">
    <source>
        <dbReference type="Pfam" id="PF02374"/>
    </source>
</evidence>
<feature type="domain" description="ArsA/GET3 Anion-transporting ATPase-like" evidence="2">
    <location>
        <begin position="22"/>
        <end position="174"/>
    </location>
</feature>
<sequence>MELDAGSVSDSGFASFGPKGILESIPDLFQMFPGIDEALSFAELIQSVQSMKYSVIIFDTAPTGHTLKFLNLPDLLDKLVDTLLKVESFFGVFMRMLSLVNSQTSRGEMFEKVKELKSTITLTMEQMKNPDLTTFVCVCIPEFLSVYETERLVQYLARNDIDCSYIIINQILNYFDLGDSIIKAQNSLDDIKEETREIFRNLLELIKEQQSMLKGRVSIQKKYIDDIKELYDNYFNIVAIPQYKDEVRGSEAIKEFSKILLEHSPIPF</sequence>
<dbReference type="PANTHER" id="PTHR10803:SF3">
    <property type="entry name" value="ATPASE GET3"/>
    <property type="match status" value="1"/>
</dbReference>
<dbReference type="GO" id="GO:0071816">
    <property type="term" value="P:tail-anchored membrane protein insertion into ER membrane"/>
    <property type="evidence" value="ECO:0007669"/>
    <property type="project" value="TreeGrafter"/>
</dbReference>
<dbReference type="AlphaFoldDB" id="L1LAK4"/>
<dbReference type="CDD" id="cd02035">
    <property type="entry name" value="ArsA"/>
    <property type="match status" value="1"/>
</dbReference>
<proteinExistence type="inferred from homology"/>
<gene>
    <name evidence="3" type="ORF">BEWA_048130</name>
</gene>
<evidence type="ECO:0000256" key="1">
    <source>
        <dbReference type="ARBA" id="ARBA00011040"/>
    </source>
</evidence>
<dbReference type="EC" id="3.6.3.16" evidence="3"/>
<dbReference type="InterPro" id="IPR016300">
    <property type="entry name" value="ATPase_ArsA/GET3"/>
</dbReference>
<protein>
    <submittedName>
        <fullName evidence="3">Arsenical pump-driving ATPase, putative</fullName>
        <ecNumber evidence="3">3.6.3.16</ecNumber>
    </submittedName>
</protein>
<dbReference type="PANTHER" id="PTHR10803">
    <property type="entry name" value="ARSENICAL PUMP-DRIVING ATPASE ARSENITE-TRANSLOCATING ATPASE"/>
    <property type="match status" value="1"/>
</dbReference>
<dbReference type="eggNOG" id="KOG2825">
    <property type="taxonomic scope" value="Eukaryota"/>
</dbReference>